<dbReference type="PANTHER" id="PTHR20854">
    <property type="entry name" value="INOSITOL MONOPHOSPHATASE"/>
    <property type="match status" value="1"/>
</dbReference>
<sequence>MVWVTDAMDGAVQYPQGLPQWCVTITLVRDRAPVAAVPRSPALGETYAAAAGHGATRDSAPIAPSAKREASATVIATSHPVIAAEQPTAIAWAGRSYSALLPEVGAIRNLGPTSWQIADTVAGRLDAFWIYGTDDTNLLGGTLIVREAGARVTDARGEPWTTGADRPLVSGRQLHGRFVVLRDVR</sequence>
<gene>
    <name evidence="1" type="ORF">P2L57_09220</name>
</gene>
<dbReference type="Proteomes" id="UP001220022">
    <property type="component" value="Unassembled WGS sequence"/>
</dbReference>
<name>A0ABT5YX58_9ACTN</name>
<dbReference type="PRINTS" id="PR00377">
    <property type="entry name" value="IMPHPHTASES"/>
</dbReference>
<dbReference type="Gene3D" id="3.30.540.10">
    <property type="entry name" value="Fructose-1,6-Bisphosphatase, subunit A, domain 1"/>
    <property type="match status" value="1"/>
</dbReference>
<dbReference type="EMBL" id="JARHTQ010000005">
    <property type="protein sequence ID" value="MDF2255901.1"/>
    <property type="molecule type" value="Genomic_DNA"/>
</dbReference>
<dbReference type="InterPro" id="IPR000760">
    <property type="entry name" value="Inositol_monophosphatase-like"/>
</dbReference>
<comment type="caution">
    <text evidence="1">The sequence shown here is derived from an EMBL/GenBank/DDBJ whole genome shotgun (WGS) entry which is preliminary data.</text>
</comment>
<proteinExistence type="predicted"/>
<reference evidence="1 2" key="1">
    <citation type="submission" date="2023-03" db="EMBL/GenBank/DDBJ databases">
        <title>Draft genome sequence of type strain Streptomyces ferralitis JCM 14344.</title>
        <authorList>
            <person name="Klaysubun C."/>
            <person name="Duangmal K."/>
        </authorList>
    </citation>
    <scope>NUCLEOTIDE SEQUENCE [LARGE SCALE GENOMIC DNA]</scope>
    <source>
        <strain evidence="1 2">JCM 14344</strain>
    </source>
</reference>
<dbReference type="PANTHER" id="PTHR20854:SF4">
    <property type="entry name" value="INOSITOL-1-MONOPHOSPHATASE-RELATED"/>
    <property type="match status" value="1"/>
</dbReference>
<keyword evidence="2" id="KW-1185">Reference proteome</keyword>
<accession>A0ABT5YX58</accession>
<protein>
    <submittedName>
        <fullName evidence="1">Uncharacterized protein</fullName>
    </submittedName>
</protein>
<dbReference type="SUPFAM" id="SSF56655">
    <property type="entry name" value="Carbohydrate phosphatase"/>
    <property type="match status" value="1"/>
</dbReference>
<evidence type="ECO:0000313" key="2">
    <source>
        <dbReference type="Proteomes" id="UP001220022"/>
    </source>
</evidence>
<dbReference type="Gene3D" id="3.40.190.80">
    <property type="match status" value="1"/>
</dbReference>
<dbReference type="Pfam" id="PF00459">
    <property type="entry name" value="Inositol_P"/>
    <property type="match status" value="1"/>
</dbReference>
<dbReference type="RefSeq" id="WP_275811270.1">
    <property type="nucleotide sequence ID" value="NZ_BAAANM010000018.1"/>
</dbReference>
<evidence type="ECO:0000313" key="1">
    <source>
        <dbReference type="EMBL" id="MDF2255901.1"/>
    </source>
</evidence>
<organism evidence="1 2">
    <name type="scientific">Streptantibioticus ferralitis</name>
    <dbReference type="NCBI Taxonomy" id="236510"/>
    <lineage>
        <taxon>Bacteria</taxon>
        <taxon>Bacillati</taxon>
        <taxon>Actinomycetota</taxon>
        <taxon>Actinomycetes</taxon>
        <taxon>Kitasatosporales</taxon>
        <taxon>Streptomycetaceae</taxon>
        <taxon>Streptantibioticus</taxon>
    </lineage>
</organism>